<dbReference type="PANTHER" id="PTHR15721:SF2">
    <property type="entry name" value="PROTEIN TALPID3"/>
    <property type="match status" value="1"/>
</dbReference>
<keyword evidence="2" id="KW-1133">Transmembrane helix</keyword>
<dbReference type="Proteomes" id="UP000298787">
    <property type="component" value="Chromosome 18"/>
</dbReference>
<feature type="compositionally biased region" description="Polar residues" evidence="1">
    <location>
        <begin position="18"/>
        <end position="27"/>
    </location>
</feature>
<dbReference type="GO" id="GO:0005814">
    <property type="term" value="C:centriole"/>
    <property type="evidence" value="ECO:0007669"/>
    <property type="project" value="TreeGrafter"/>
</dbReference>
<feature type="region of interest" description="Disordered" evidence="1">
    <location>
        <begin position="1"/>
        <end position="27"/>
    </location>
</feature>
<keyword evidence="2" id="KW-0472">Membrane</keyword>
<feature type="region of interest" description="Disordered" evidence="1">
    <location>
        <begin position="81"/>
        <end position="141"/>
    </location>
</feature>
<feature type="transmembrane region" description="Helical" evidence="2">
    <location>
        <begin position="152"/>
        <end position="171"/>
    </location>
</feature>
<accession>A0A4U5VGR7</accession>
<dbReference type="GO" id="GO:0036064">
    <property type="term" value="C:ciliary basal body"/>
    <property type="evidence" value="ECO:0007669"/>
    <property type="project" value="TreeGrafter"/>
</dbReference>
<keyword evidence="2" id="KW-0812">Transmembrane</keyword>
<protein>
    <submittedName>
        <fullName evidence="3">Protein TALPID3</fullName>
    </submittedName>
</protein>
<dbReference type="STRING" id="240159.A0A4U5VGR7"/>
<reference evidence="3 4" key="1">
    <citation type="submission" date="2019-01" db="EMBL/GenBank/DDBJ databases">
        <title>Genome Assembly of Collichthys lucidus.</title>
        <authorList>
            <person name="Cai M."/>
            <person name="Xiao S."/>
        </authorList>
    </citation>
    <scope>NUCLEOTIDE SEQUENCE [LARGE SCALE GENOMIC DNA]</scope>
    <source>
        <strain evidence="3">JT15FE1705JMU</strain>
        <tissue evidence="3">Muscle</tissue>
    </source>
</reference>
<keyword evidence="4" id="KW-1185">Reference proteome</keyword>
<dbReference type="Pfam" id="PF15324">
    <property type="entry name" value="TALPID3"/>
    <property type="match status" value="1"/>
</dbReference>
<sequence length="173" mass="18277">MSRMISDMYRPPPCDPAQNDSTDQSELAKQSLTSDIVEAAGGAGLQLFVESNMSVDSALIRQLVDEVLTDLIALMLGHRNMLETGPEPEPSKPGPGAHKEERPVLLLPTPEPTPPPSPTPPSRETPPLTTPPPSEPTSLLNEEFQPITAGQAAALALAAVLIAAVSINFSITL</sequence>
<proteinExistence type="predicted"/>
<organism evidence="3 4">
    <name type="scientific">Collichthys lucidus</name>
    <name type="common">Big head croaker</name>
    <name type="synonym">Sciaena lucida</name>
    <dbReference type="NCBI Taxonomy" id="240159"/>
    <lineage>
        <taxon>Eukaryota</taxon>
        <taxon>Metazoa</taxon>
        <taxon>Chordata</taxon>
        <taxon>Craniata</taxon>
        <taxon>Vertebrata</taxon>
        <taxon>Euteleostomi</taxon>
        <taxon>Actinopterygii</taxon>
        <taxon>Neopterygii</taxon>
        <taxon>Teleostei</taxon>
        <taxon>Neoteleostei</taxon>
        <taxon>Acanthomorphata</taxon>
        <taxon>Eupercaria</taxon>
        <taxon>Sciaenidae</taxon>
        <taxon>Collichthys</taxon>
    </lineage>
</organism>
<dbReference type="AlphaFoldDB" id="A0A4U5VGR7"/>
<evidence type="ECO:0000256" key="1">
    <source>
        <dbReference type="SAM" id="MobiDB-lite"/>
    </source>
</evidence>
<evidence type="ECO:0000313" key="4">
    <source>
        <dbReference type="Proteomes" id="UP000298787"/>
    </source>
</evidence>
<feature type="compositionally biased region" description="Pro residues" evidence="1">
    <location>
        <begin position="109"/>
        <end position="135"/>
    </location>
</feature>
<dbReference type="PANTHER" id="PTHR15721">
    <property type="entry name" value="KIAA0586 PROTEIN"/>
    <property type="match status" value="1"/>
</dbReference>
<evidence type="ECO:0000313" key="3">
    <source>
        <dbReference type="EMBL" id="TKS87276.1"/>
    </source>
</evidence>
<name>A0A4U5VGR7_COLLU</name>
<dbReference type="EMBL" id="CM014095">
    <property type="protein sequence ID" value="TKS87276.1"/>
    <property type="molecule type" value="Genomic_DNA"/>
</dbReference>
<gene>
    <name evidence="3" type="ORF">D9C73_021400</name>
</gene>
<dbReference type="InterPro" id="IPR029246">
    <property type="entry name" value="TALPID3"/>
</dbReference>
<dbReference type="GO" id="GO:0007224">
    <property type="term" value="P:smoothened signaling pathway"/>
    <property type="evidence" value="ECO:0007669"/>
    <property type="project" value="InterPro"/>
</dbReference>
<evidence type="ECO:0000256" key="2">
    <source>
        <dbReference type="SAM" id="Phobius"/>
    </source>
</evidence>